<dbReference type="InterPro" id="IPR041219">
    <property type="entry name" value="Phage_lysozyme2"/>
</dbReference>
<dbReference type="EMBL" id="JAOZFC020000001">
    <property type="protein sequence ID" value="MDF9298734.1"/>
    <property type="molecule type" value="Genomic_DNA"/>
</dbReference>
<feature type="transmembrane region" description="Helical" evidence="1">
    <location>
        <begin position="30"/>
        <end position="56"/>
    </location>
</feature>
<evidence type="ECO:0000313" key="3">
    <source>
        <dbReference type="EMBL" id="MDF9298734.1"/>
    </source>
</evidence>
<dbReference type="SUPFAM" id="SSF53955">
    <property type="entry name" value="Lysozyme-like"/>
    <property type="match status" value="1"/>
</dbReference>
<dbReference type="Proteomes" id="UP001146336">
    <property type="component" value="Unassembled WGS sequence"/>
</dbReference>
<organism evidence="3 4">
    <name type="scientific">Weissella fermenti</name>
    <dbReference type="NCBI Taxonomy" id="2987699"/>
    <lineage>
        <taxon>Bacteria</taxon>
        <taxon>Bacillati</taxon>
        <taxon>Bacillota</taxon>
        <taxon>Bacilli</taxon>
        <taxon>Lactobacillales</taxon>
        <taxon>Lactobacillaceae</taxon>
        <taxon>Weissella</taxon>
    </lineage>
</organism>
<accession>A0ABT6D017</accession>
<comment type="caution">
    <text evidence="3">The sequence shown here is derived from an EMBL/GenBank/DDBJ whole genome shotgun (WGS) entry which is preliminary data.</text>
</comment>
<proteinExistence type="predicted"/>
<keyword evidence="4" id="KW-1185">Reference proteome</keyword>
<keyword evidence="1" id="KW-0472">Membrane</keyword>
<evidence type="ECO:0000256" key="1">
    <source>
        <dbReference type="SAM" id="Phobius"/>
    </source>
</evidence>
<sequence length="142" mass="15147">MDTDQTIDDTLQSANRGYQTIKNLKRLKKYAGWVTAIVGPILVALLGFFLFMAIIASLQQQSCFTSNAPSTENAIGGDWKDANSATHKAMAYTIDQFKNLGMSGNNIAAALAIGLRESNFNPAAVNPSGAVKGIYQWGTGGN</sequence>
<dbReference type="Pfam" id="PF18013">
    <property type="entry name" value="Phage_lysozyme2"/>
    <property type="match status" value="1"/>
</dbReference>
<protein>
    <submittedName>
        <fullName evidence="3">Phage tail tip lysozyme</fullName>
    </submittedName>
</protein>
<dbReference type="RefSeq" id="WP_277426377.1">
    <property type="nucleotide sequence ID" value="NZ_JAOZFC020000001.1"/>
</dbReference>
<dbReference type="InterPro" id="IPR023346">
    <property type="entry name" value="Lysozyme-like_dom_sf"/>
</dbReference>
<keyword evidence="1" id="KW-1133">Transmembrane helix</keyword>
<reference evidence="3" key="1">
    <citation type="submission" date="2023-03" db="EMBL/GenBank/DDBJ databases">
        <title>Comparative genomics of Weissella fermenti BK2, and weissella type species.</title>
        <authorList>
            <person name="Lee J.K."/>
            <person name="Baek J.H."/>
            <person name="Kim J.M."/>
            <person name="Choi D.G."/>
            <person name="Jeon C.O."/>
        </authorList>
    </citation>
    <scope>NUCLEOTIDE SEQUENCE</scope>
    <source>
        <strain evidence="3">BK2</strain>
    </source>
</reference>
<dbReference type="Gene3D" id="1.10.530.10">
    <property type="match status" value="1"/>
</dbReference>
<feature type="domain" description="Phage tail lysozyme" evidence="2">
    <location>
        <begin position="89"/>
        <end position="141"/>
    </location>
</feature>
<evidence type="ECO:0000313" key="4">
    <source>
        <dbReference type="Proteomes" id="UP001146336"/>
    </source>
</evidence>
<evidence type="ECO:0000259" key="2">
    <source>
        <dbReference type="Pfam" id="PF18013"/>
    </source>
</evidence>
<name>A0ABT6D017_9LACO</name>
<keyword evidence="1" id="KW-0812">Transmembrane</keyword>
<gene>
    <name evidence="3" type="ORF">OIT47_000085</name>
</gene>